<evidence type="ECO:0000256" key="1">
    <source>
        <dbReference type="ARBA" id="ARBA00023125"/>
    </source>
</evidence>
<dbReference type="InterPro" id="IPR010998">
    <property type="entry name" value="Integrase_recombinase_N"/>
</dbReference>
<dbReference type="SUPFAM" id="SSF56349">
    <property type="entry name" value="DNA breaking-rejoining enzymes"/>
    <property type="match status" value="1"/>
</dbReference>
<dbReference type="Gene3D" id="1.10.443.10">
    <property type="entry name" value="Intergrase catalytic core"/>
    <property type="match status" value="1"/>
</dbReference>
<evidence type="ECO:0000313" key="4">
    <source>
        <dbReference type="EMBL" id="JAV95083.1"/>
    </source>
</evidence>
<evidence type="ECO:0000259" key="3">
    <source>
        <dbReference type="PROSITE" id="PS51898"/>
    </source>
</evidence>
<dbReference type="PANTHER" id="PTHR35617">
    <property type="entry name" value="PHAGE_INTEGRASE DOMAIN-CONTAINING PROTEIN"/>
    <property type="match status" value="1"/>
</dbReference>
<dbReference type="Gene3D" id="1.10.150.130">
    <property type="match status" value="1"/>
</dbReference>
<dbReference type="EMBL" id="GEZM01007575">
    <property type="protein sequence ID" value="JAV95083.1"/>
    <property type="molecule type" value="Transcribed_RNA"/>
</dbReference>
<name>A0A1Y1NB46_PHOPY</name>
<dbReference type="Pfam" id="PF00589">
    <property type="entry name" value="Phage_integrase"/>
    <property type="match status" value="1"/>
</dbReference>
<proteinExistence type="predicted"/>
<dbReference type="InterPro" id="IPR011010">
    <property type="entry name" value="DNA_brk_join_enz"/>
</dbReference>
<dbReference type="AlphaFoldDB" id="A0A1Y1NB46"/>
<dbReference type="InterPro" id="IPR002104">
    <property type="entry name" value="Integrase_catalytic"/>
</dbReference>
<keyword evidence="1" id="KW-0238">DNA-binding</keyword>
<protein>
    <recommendedName>
        <fullName evidence="3">Tyr recombinase domain-containing protein</fullName>
    </recommendedName>
</protein>
<accession>A0A1Y1NB46</accession>
<dbReference type="PANTHER" id="PTHR35617:SF3">
    <property type="entry name" value="CORE-BINDING (CB) DOMAIN-CONTAINING PROTEIN"/>
    <property type="match status" value="1"/>
</dbReference>
<dbReference type="EMBL" id="GEZM01007574">
    <property type="protein sequence ID" value="JAV95086.1"/>
    <property type="molecule type" value="Transcribed_RNA"/>
</dbReference>
<sequence>MQQSSSGLPTFPGGRQIIRESFLRKGVPEIAVETTMASIAESTFKQYNSTYRLWWAFCLAEKTPVFQPSIKEVVTLLQTTSEKHNTKYGTINCHRSALSLILNQDLGSDPIIKRFMKGMSRLRPSQPRYSNTWDPQLLLSYFEGLPKELSLRMLSQKLITLLALITGGRLQTLSLIRLSNISESQEEIQINITDPIKTSGLNKEQPTLHIPFYSEKPSLCVASTLKKYLATTKPLRAPNQDFLFVTTKRPHSTASKQTLSKWVKHALGSAGIDTSRFKPHSTRHSSSSAALRQGVSLESICRTVGWSEQTGTFAKFYNRPLGDKTAFANAILRLSKRP</sequence>
<dbReference type="CDD" id="cd00397">
    <property type="entry name" value="DNA_BRE_C"/>
    <property type="match status" value="1"/>
</dbReference>
<keyword evidence="2" id="KW-0233">DNA recombination</keyword>
<dbReference type="GO" id="GO:0003677">
    <property type="term" value="F:DNA binding"/>
    <property type="evidence" value="ECO:0007669"/>
    <property type="project" value="UniProtKB-KW"/>
</dbReference>
<feature type="domain" description="Tyr recombinase" evidence="3">
    <location>
        <begin position="125"/>
        <end position="332"/>
    </location>
</feature>
<dbReference type="GO" id="GO:0015074">
    <property type="term" value="P:DNA integration"/>
    <property type="evidence" value="ECO:0007669"/>
    <property type="project" value="InterPro"/>
</dbReference>
<dbReference type="InterPro" id="IPR013762">
    <property type="entry name" value="Integrase-like_cat_sf"/>
</dbReference>
<dbReference type="GO" id="GO:0006310">
    <property type="term" value="P:DNA recombination"/>
    <property type="evidence" value="ECO:0007669"/>
    <property type="project" value="UniProtKB-KW"/>
</dbReference>
<organism evidence="4">
    <name type="scientific">Photinus pyralis</name>
    <name type="common">Common eastern firefly</name>
    <name type="synonym">Lampyris pyralis</name>
    <dbReference type="NCBI Taxonomy" id="7054"/>
    <lineage>
        <taxon>Eukaryota</taxon>
        <taxon>Metazoa</taxon>
        <taxon>Ecdysozoa</taxon>
        <taxon>Arthropoda</taxon>
        <taxon>Hexapoda</taxon>
        <taxon>Insecta</taxon>
        <taxon>Pterygota</taxon>
        <taxon>Neoptera</taxon>
        <taxon>Endopterygota</taxon>
        <taxon>Coleoptera</taxon>
        <taxon>Polyphaga</taxon>
        <taxon>Elateriformia</taxon>
        <taxon>Elateroidea</taxon>
        <taxon>Lampyridae</taxon>
        <taxon>Lampyrinae</taxon>
        <taxon>Photinus</taxon>
    </lineage>
</organism>
<dbReference type="PROSITE" id="PS51898">
    <property type="entry name" value="TYR_RECOMBINASE"/>
    <property type="match status" value="1"/>
</dbReference>
<reference evidence="4" key="1">
    <citation type="journal article" date="2016" name="Sci. Rep.">
        <title>Molecular characterization of firefly nuptial gifts: a multi-omics approach sheds light on postcopulatory sexual selection.</title>
        <authorList>
            <person name="Al-Wathiqui N."/>
            <person name="Fallon T.R."/>
            <person name="South A."/>
            <person name="Weng J.K."/>
            <person name="Lewis S.M."/>
        </authorList>
    </citation>
    <scope>NUCLEOTIDE SEQUENCE</scope>
</reference>
<evidence type="ECO:0000256" key="2">
    <source>
        <dbReference type="ARBA" id="ARBA00023172"/>
    </source>
</evidence>